<keyword evidence="1" id="KW-1133">Transmembrane helix</keyword>
<proteinExistence type="predicted"/>
<gene>
    <name evidence="3" type="ordered locus">Dtpsy_2120</name>
</gene>
<keyword evidence="1" id="KW-0472">Membrane</keyword>
<evidence type="ECO:0000256" key="1">
    <source>
        <dbReference type="SAM" id="Phobius"/>
    </source>
</evidence>
<dbReference type="KEGG" id="dia:Dtpsy_2120"/>
<feature type="transmembrane region" description="Helical" evidence="1">
    <location>
        <begin position="17"/>
        <end position="35"/>
    </location>
</feature>
<dbReference type="Proteomes" id="UP000000450">
    <property type="component" value="Chromosome"/>
</dbReference>
<protein>
    <recommendedName>
        <fullName evidence="2">TadE-like domain-containing protein</fullName>
    </recommendedName>
</protein>
<evidence type="ECO:0000313" key="3">
    <source>
        <dbReference type="EMBL" id="ACM33574.1"/>
    </source>
</evidence>
<keyword evidence="4" id="KW-1185">Reference proteome</keyword>
<evidence type="ECO:0000313" key="4">
    <source>
        <dbReference type="Proteomes" id="UP000000450"/>
    </source>
</evidence>
<accession>A0A9J9Q765</accession>
<organism evidence="3 4">
    <name type="scientific">Acidovorax ebreus (strain TPSY)</name>
    <name type="common">Diaphorobacter sp. (strain TPSY)</name>
    <dbReference type="NCBI Taxonomy" id="535289"/>
    <lineage>
        <taxon>Bacteria</taxon>
        <taxon>Pseudomonadati</taxon>
        <taxon>Pseudomonadota</taxon>
        <taxon>Betaproteobacteria</taxon>
        <taxon>Burkholderiales</taxon>
        <taxon>Comamonadaceae</taxon>
        <taxon>Diaphorobacter</taxon>
    </lineage>
</organism>
<dbReference type="Pfam" id="PF07811">
    <property type="entry name" value="TadE"/>
    <property type="match status" value="1"/>
</dbReference>
<dbReference type="AlphaFoldDB" id="A0A9J9Q765"/>
<dbReference type="InterPro" id="IPR012495">
    <property type="entry name" value="TadE-like_dom"/>
</dbReference>
<sequence>MIITAPNRQRGQATTEFIVSLFVLIPLFFGVFYFARYADVKHSAIQASRYVAFERSWDPYSRAKTAGQLAEETRARFFMSVERNGGQIKYRDSTMGQDATAKGNRVPLWSDAAYQPLLQSYADVSIREVDTGPLATGLVGKLQQTVATPVFKLPTSGIVKAEVTVPLSNIAHYDALRDVNVGMPGATALGAGVWNASGANNGSESVCARVKPTVLGSYIKPVADVLGMLMSPSFEKKAPDVGLILPEYDIPGSVRDKADNAVPYSRQARTRC</sequence>
<name>A0A9J9Q765_ACIET</name>
<feature type="domain" description="TadE-like" evidence="2">
    <location>
        <begin position="11"/>
        <end position="50"/>
    </location>
</feature>
<dbReference type="EMBL" id="CP001392">
    <property type="protein sequence ID" value="ACM33574.1"/>
    <property type="molecule type" value="Genomic_DNA"/>
</dbReference>
<dbReference type="RefSeq" id="WP_015913596.1">
    <property type="nucleotide sequence ID" value="NC_011992.1"/>
</dbReference>
<reference evidence="3 4" key="1">
    <citation type="journal article" date="2010" name="J. Bacteriol.">
        <title>Completed genome sequence of the anaerobic iron-oxidizing bacterium Acidovorax ebreus strain TPSY.</title>
        <authorList>
            <person name="Byrne-Bailey K.G."/>
            <person name="Weber K.A."/>
            <person name="Chair A.H."/>
            <person name="Bose S."/>
            <person name="Knox T."/>
            <person name="Spanbauer T.L."/>
            <person name="Chertkov O."/>
            <person name="Coates J.D."/>
        </authorList>
    </citation>
    <scope>NUCLEOTIDE SEQUENCE [LARGE SCALE GENOMIC DNA]</scope>
    <source>
        <strain evidence="3 4">TPSY</strain>
    </source>
</reference>
<keyword evidence="1" id="KW-0812">Transmembrane</keyword>
<evidence type="ECO:0000259" key="2">
    <source>
        <dbReference type="Pfam" id="PF07811"/>
    </source>
</evidence>